<keyword evidence="1" id="KW-0677">Repeat</keyword>
<proteinExistence type="predicted"/>
<dbReference type="Proteomes" id="UP000501690">
    <property type="component" value="Linkage Group LG11"/>
</dbReference>
<dbReference type="Pfam" id="PF18052">
    <property type="entry name" value="Rx_N"/>
    <property type="match status" value="1"/>
</dbReference>
<evidence type="ECO:0000259" key="4">
    <source>
        <dbReference type="Pfam" id="PF18052"/>
    </source>
</evidence>
<accession>A0A4D6NMK4</accession>
<keyword evidence="7" id="KW-1185">Reference proteome</keyword>
<dbReference type="Pfam" id="PF23598">
    <property type="entry name" value="LRR_14"/>
    <property type="match status" value="1"/>
</dbReference>
<sequence>MAEAVVEFVLGKLSSLVGKALALFLGLHDDLERLASLLTTIKATLEDAEHKQFLDRAIRIWLQDLKDAALALDDIMDECGYEVLGMEFQRLRIVSNKGIKTGECGKVKSFKIHDLAQFVATDVCCVSKHNHVTTLSERIHHLSIYGNDSIQLHQVNSLRTYIRHPCYIGQYCEDVLKCDCLSVHQDQLWESLPSSIGHLKHLRYLNLSGGTFKTLPKSVCKLWNLQILKLDYCKHLLKLPDNLVRLKGLQQISLKGCRFLRSLPPHVGNLTSLRILSMYIVGKKRGSLLAELGPLKLKGDLEIKYMGKVKSVRDAEEANMSSKQLNTLRLSWHRLSWDWFSQDRLSSHTTKTWKYKKMLRRFLKCFNLIPNNSRV</sequence>
<dbReference type="InterPro" id="IPR032675">
    <property type="entry name" value="LRR_dom_sf"/>
</dbReference>
<dbReference type="InterPro" id="IPR041118">
    <property type="entry name" value="Rx_N"/>
</dbReference>
<evidence type="ECO:0000256" key="1">
    <source>
        <dbReference type="ARBA" id="ARBA00022737"/>
    </source>
</evidence>
<dbReference type="SUPFAM" id="SSF52058">
    <property type="entry name" value="L domain-like"/>
    <property type="match status" value="1"/>
</dbReference>
<evidence type="ECO:0000256" key="3">
    <source>
        <dbReference type="ARBA" id="ARBA00022821"/>
    </source>
</evidence>
<keyword evidence="2" id="KW-0547">Nucleotide-binding</keyword>
<dbReference type="PANTHER" id="PTHR47186">
    <property type="entry name" value="LEUCINE-RICH REPEAT-CONTAINING PROTEIN 57"/>
    <property type="match status" value="1"/>
</dbReference>
<keyword evidence="3" id="KW-0611">Plant defense</keyword>
<feature type="domain" description="Disease resistance N-terminal" evidence="4">
    <location>
        <begin position="5"/>
        <end position="87"/>
    </location>
</feature>
<evidence type="ECO:0000259" key="5">
    <source>
        <dbReference type="Pfam" id="PF23598"/>
    </source>
</evidence>
<dbReference type="Gene3D" id="3.80.10.10">
    <property type="entry name" value="Ribonuclease Inhibitor"/>
    <property type="match status" value="1"/>
</dbReference>
<evidence type="ECO:0000256" key="2">
    <source>
        <dbReference type="ARBA" id="ARBA00022741"/>
    </source>
</evidence>
<dbReference type="GO" id="GO:0006952">
    <property type="term" value="P:defense response"/>
    <property type="evidence" value="ECO:0007669"/>
    <property type="project" value="UniProtKB-KW"/>
</dbReference>
<organism evidence="6 7">
    <name type="scientific">Vigna unguiculata</name>
    <name type="common">Cowpea</name>
    <dbReference type="NCBI Taxonomy" id="3917"/>
    <lineage>
        <taxon>Eukaryota</taxon>
        <taxon>Viridiplantae</taxon>
        <taxon>Streptophyta</taxon>
        <taxon>Embryophyta</taxon>
        <taxon>Tracheophyta</taxon>
        <taxon>Spermatophyta</taxon>
        <taxon>Magnoliopsida</taxon>
        <taxon>eudicotyledons</taxon>
        <taxon>Gunneridae</taxon>
        <taxon>Pentapetalae</taxon>
        <taxon>rosids</taxon>
        <taxon>fabids</taxon>
        <taxon>Fabales</taxon>
        <taxon>Fabaceae</taxon>
        <taxon>Papilionoideae</taxon>
        <taxon>50 kb inversion clade</taxon>
        <taxon>NPAAA clade</taxon>
        <taxon>indigoferoid/millettioid clade</taxon>
        <taxon>Phaseoleae</taxon>
        <taxon>Vigna</taxon>
    </lineage>
</organism>
<feature type="domain" description="Disease resistance R13L4/SHOC-2-like LRR" evidence="5">
    <location>
        <begin position="194"/>
        <end position="362"/>
    </location>
</feature>
<dbReference type="PANTHER" id="PTHR47186:SF3">
    <property type="entry name" value="OS09G0267800 PROTEIN"/>
    <property type="match status" value="1"/>
</dbReference>
<reference evidence="6 7" key="1">
    <citation type="submission" date="2019-04" db="EMBL/GenBank/DDBJ databases">
        <title>An improved genome assembly and genetic linkage map for asparagus bean, Vigna unguiculata ssp. sesquipedialis.</title>
        <authorList>
            <person name="Xia Q."/>
            <person name="Zhang R."/>
            <person name="Dong Y."/>
        </authorList>
    </citation>
    <scope>NUCLEOTIDE SEQUENCE [LARGE SCALE GENOMIC DNA]</scope>
    <source>
        <tissue evidence="6">Leaf</tissue>
    </source>
</reference>
<gene>
    <name evidence="6" type="ORF">DEO72_LG11g2068</name>
</gene>
<dbReference type="EMBL" id="CP039355">
    <property type="protein sequence ID" value="QCE15060.1"/>
    <property type="molecule type" value="Genomic_DNA"/>
</dbReference>
<protein>
    <submittedName>
        <fullName evidence="6">Adenylate cyclase</fullName>
    </submittedName>
</protein>
<dbReference type="InterPro" id="IPR055414">
    <property type="entry name" value="LRR_R13L4/SHOC2-like"/>
</dbReference>
<name>A0A4D6NMK4_VIGUN</name>
<dbReference type="AlphaFoldDB" id="A0A4D6NMK4"/>
<evidence type="ECO:0000313" key="7">
    <source>
        <dbReference type="Proteomes" id="UP000501690"/>
    </source>
</evidence>
<evidence type="ECO:0000313" key="6">
    <source>
        <dbReference type="EMBL" id="QCE15060.1"/>
    </source>
</evidence>
<dbReference type="Gene3D" id="1.20.5.4130">
    <property type="match status" value="1"/>
</dbReference>
<dbReference type="GO" id="GO:0000166">
    <property type="term" value="F:nucleotide binding"/>
    <property type="evidence" value="ECO:0007669"/>
    <property type="project" value="UniProtKB-KW"/>
</dbReference>